<dbReference type="SUPFAM" id="SSF46894">
    <property type="entry name" value="C-terminal effector domain of the bipartite response regulators"/>
    <property type="match status" value="1"/>
</dbReference>
<dbReference type="Proteomes" id="UP000248924">
    <property type="component" value="Unassembled WGS sequence"/>
</dbReference>
<name>A0A2W2DB22_9ACTN</name>
<keyword evidence="6" id="KW-1185">Reference proteome</keyword>
<proteinExistence type="predicted"/>
<dbReference type="InterPro" id="IPR000792">
    <property type="entry name" value="Tscrpt_reg_LuxR_C"/>
</dbReference>
<dbReference type="GO" id="GO:0006355">
    <property type="term" value="P:regulation of DNA-templated transcription"/>
    <property type="evidence" value="ECO:0007669"/>
    <property type="project" value="InterPro"/>
</dbReference>
<accession>A0A2W2DB22</accession>
<keyword evidence="3" id="KW-0804">Transcription</keyword>
<dbReference type="Gene3D" id="1.10.10.10">
    <property type="entry name" value="Winged helix-like DNA-binding domain superfamily/Winged helix DNA-binding domain"/>
    <property type="match status" value="1"/>
</dbReference>
<dbReference type="PRINTS" id="PR00038">
    <property type="entry name" value="HTHLUXR"/>
</dbReference>
<dbReference type="GO" id="GO:0003677">
    <property type="term" value="F:DNA binding"/>
    <property type="evidence" value="ECO:0007669"/>
    <property type="project" value="UniProtKB-KW"/>
</dbReference>
<dbReference type="AlphaFoldDB" id="A0A2W2DB22"/>
<reference evidence="5 6" key="1">
    <citation type="submission" date="2018-01" db="EMBL/GenBank/DDBJ databases">
        <title>Draft genome sequence of Jishengella sp. NA12.</title>
        <authorList>
            <person name="Sahin N."/>
            <person name="Ay H."/>
            <person name="Saygin H."/>
        </authorList>
    </citation>
    <scope>NUCLEOTIDE SEQUENCE [LARGE SCALE GENOMIC DNA]</scope>
    <source>
        <strain evidence="5 6">NA12</strain>
    </source>
</reference>
<dbReference type="PANTHER" id="PTHR44688:SF16">
    <property type="entry name" value="DNA-BINDING TRANSCRIPTIONAL ACTIVATOR DEVR_DOSR"/>
    <property type="match status" value="1"/>
</dbReference>
<protein>
    <recommendedName>
        <fullName evidence="4">HTH luxR-type domain-containing protein</fullName>
    </recommendedName>
</protein>
<keyword evidence="2" id="KW-0238">DNA-binding</keyword>
<dbReference type="Pfam" id="PF00196">
    <property type="entry name" value="GerE"/>
    <property type="match status" value="1"/>
</dbReference>
<evidence type="ECO:0000313" key="6">
    <source>
        <dbReference type="Proteomes" id="UP000248924"/>
    </source>
</evidence>
<comment type="caution">
    <text evidence="5">The sequence shown here is derived from an EMBL/GenBank/DDBJ whole genome shotgun (WGS) entry which is preliminary data.</text>
</comment>
<sequence>MLIDLEADRILATARDVADPVSAARMVAEAFLAVSRTADPATLAPLVERIAALRGEPAEPRTELLFHTLSGVVGTRIRQPHATRDLEAALRIFAAHRLNDDALSVECALMCTLSLIRPHEVRPGFAHLVDQLDVDPVRRARLIAMIGLGDAWAGNLIRGHAGLCAARELAESAGRLDVQAEVASWLIKISALCGDLTASAAYLTEARELAARVGSSWVAVHIAECGAALYLISGDIEAWVGTLELLVNSAIGANSGLFFEHRWELATHYALYGDAGAAQALLAGTPDPPLAWPGAPALPAWRGWIAEPTSAAAMAQVEASLAGLNRPVERLSRARIAWLLGAQHARLQRRVDAIRLLEAASSGYAAIGAAGPLTRVIAELHGVAMRATVIGELPRALATRPPTEQPLTAAEDRVARAVAAGLSNREVADRLCVSAKTVEFHLGNTFRKLGVRNRTELASRLGPLA</sequence>
<evidence type="ECO:0000256" key="3">
    <source>
        <dbReference type="ARBA" id="ARBA00023163"/>
    </source>
</evidence>
<evidence type="ECO:0000256" key="2">
    <source>
        <dbReference type="ARBA" id="ARBA00023125"/>
    </source>
</evidence>
<keyword evidence="1" id="KW-0805">Transcription regulation</keyword>
<dbReference type="PROSITE" id="PS50043">
    <property type="entry name" value="HTH_LUXR_2"/>
    <property type="match status" value="1"/>
</dbReference>
<dbReference type="PANTHER" id="PTHR44688">
    <property type="entry name" value="DNA-BINDING TRANSCRIPTIONAL ACTIVATOR DEVR_DOSR"/>
    <property type="match status" value="1"/>
</dbReference>
<dbReference type="SMART" id="SM00421">
    <property type="entry name" value="HTH_LUXR"/>
    <property type="match status" value="1"/>
</dbReference>
<feature type="domain" description="HTH luxR-type" evidence="4">
    <location>
        <begin position="400"/>
        <end position="465"/>
    </location>
</feature>
<dbReference type="PROSITE" id="PS00622">
    <property type="entry name" value="HTH_LUXR_1"/>
    <property type="match status" value="1"/>
</dbReference>
<evidence type="ECO:0000259" key="4">
    <source>
        <dbReference type="PROSITE" id="PS50043"/>
    </source>
</evidence>
<dbReference type="InterPro" id="IPR016032">
    <property type="entry name" value="Sig_transdc_resp-reg_C-effctor"/>
</dbReference>
<dbReference type="InterPro" id="IPR036388">
    <property type="entry name" value="WH-like_DNA-bd_sf"/>
</dbReference>
<dbReference type="CDD" id="cd06170">
    <property type="entry name" value="LuxR_C_like"/>
    <property type="match status" value="1"/>
</dbReference>
<dbReference type="EMBL" id="POTY01000275">
    <property type="protein sequence ID" value="PZG09192.1"/>
    <property type="molecule type" value="Genomic_DNA"/>
</dbReference>
<evidence type="ECO:0000313" key="5">
    <source>
        <dbReference type="EMBL" id="PZG09192.1"/>
    </source>
</evidence>
<organism evidence="5 6">
    <name type="scientific">Micromonospora craterilacus</name>
    <dbReference type="NCBI Taxonomy" id="1655439"/>
    <lineage>
        <taxon>Bacteria</taxon>
        <taxon>Bacillati</taxon>
        <taxon>Actinomycetota</taxon>
        <taxon>Actinomycetes</taxon>
        <taxon>Micromonosporales</taxon>
        <taxon>Micromonosporaceae</taxon>
        <taxon>Micromonospora</taxon>
    </lineage>
</organism>
<evidence type="ECO:0000256" key="1">
    <source>
        <dbReference type="ARBA" id="ARBA00023015"/>
    </source>
</evidence>
<gene>
    <name evidence="5" type="ORF">C1I95_29295</name>
</gene>